<dbReference type="OrthoDB" id="363355at2"/>
<gene>
    <name evidence="1" type="ORF">HMPREF9371_0647</name>
</gene>
<dbReference type="EMBL" id="AGAY01000022">
    <property type="protein sequence ID" value="EGY53156.1"/>
    <property type="molecule type" value="Genomic_DNA"/>
</dbReference>
<dbReference type="HOGENOM" id="CLU_150732_0_0_4"/>
<reference evidence="1 2" key="1">
    <citation type="submission" date="2011-05" db="EMBL/GenBank/DDBJ databases">
        <authorList>
            <person name="Muzny D."/>
            <person name="Qin X."/>
            <person name="Deng J."/>
            <person name="Jiang H."/>
            <person name="Liu Y."/>
            <person name="Qu J."/>
            <person name="Song X.-Z."/>
            <person name="Zhang L."/>
            <person name="Thornton R."/>
            <person name="Coyle M."/>
            <person name="Francisco L."/>
            <person name="Jackson L."/>
            <person name="Javaid M."/>
            <person name="Korchina V."/>
            <person name="Kovar C."/>
            <person name="Mata R."/>
            <person name="Mathew T."/>
            <person name="Ngo R."/>
            <person name="Nguyen L."/>
            <person name="Nguyen N."/>
            <person name="Okwuonu G."/>
            <person name="Ongeri F."/>
            <person name="Pham C."/>
            <person name="Simmons D."/>
            <person name="Wilczek-Boney K."/>
            <person name="Hale W."/>
            <person name="Jakkamsetti A."/>
            <person name="Pham P."/>
            <person name="Ruth R."/>
            <person name="San Lucas F."/>
            <person name="Warren J."/>
            <person name="Zhang J."/>
            <person name="Zhao Z."/>
            <person name="Zhou C."/>
            <person name="Zhu D."/>
            <person name="Lee S."/>
            <person name="Bess C."/>
            <person name="Blankenburg K."/>
            <person name="Forbes L."/>
            <person name="Fu Q."/>
            <person name="Gubbala S."/>
            <person name="Hirani K."/>
            <person name="Jayaseelan J.C."/>
            <person name="Lara F."/>
            <person name="Munidasa M."/>
            <person name="Palculict T."/>
            <person name="Patil S."/>
            <person name="Pu L.-L."/>
            <person name="Saada N."/>
            <person name="Tang L."/>
            <person name="Weissenberger G."/>
            <person name="Zhu Y."/>
            <person name="Hemphill L."/>
            <person name="Shang Y."/>
            <person name="Youmans B."/>
            <person name="Ayvaz T."/>
            <person name="Ross M."/>
            <person name="Santibanez J."/>
            <person name="Aqrawi P."/>
            <person name="Gross S."/>
            <person name="Joshi V."/>
            <person name="Fowler G."/>
            <person name="Nazareth L."/>
            <person name="Reid J."/>
            <person name="Worley K."/>
            <person name="Petrosino J."/>
            <person name="Highlander S."/>
            <person name="Gibbs R."/>
        </authorList>
    </citation>
    <scope>NUCLEOTIDE SEQUENCE [LARGE SCALE GENOMIC DNA]</scope>
    <source>
        <strain evidence="1 2">871</strain>
    </source>
</reference>
<dbReference type="AlphaFoldDB" id="G4CGA8"/>
<dbReference type="RefSeq" id="WP_009118341.1">
    <property type="nucleotide sequence ID" value="NZ_JH164926.1"/>
</dbReference>
<proteinExistence type="predicted"/>
<dbReference type="STRING" id="1032488.HMPREF9371_0647"/>
<protein>
    <submittedName>
        <fullName evidence="1">Phage tail tape measure protein lambda</fullName>
    </submittedName>
</protein>
<comment type="caution">
    <text evidence="1">The sequence shown here is derived from an EMBL/GenBank/DDBJ whole genome shotgun (WGS) entry which is preliminary data.</text>
</comment>
<keyword evidence="2" id="KW-1185">Reference proteome</keyword>
<sequence>MNLYGAWQNGVQSFANSGSFGVMGEAGPEAIMPLTRAPNGKLGVMAHGSGGGGVQNNVNITVTVNQGQSESDTQADSEQGRQVAKLLDGKIVEVLVRESRPGGLLHQR</sequence>
<name>G4CGA8_9NEIS</name>
<evidence type="ECO:0000313" key="1">
    <source>
        <dbReference type="EMBL" id="EGY53156.1"/>
    </source>
</evidence>
<accession>G4CGA8</accession>
<dbReference type="Proteomes" id="UP000003019">
    <property type="component" value="Unassembled WGS sequence"/>
</dbReference>
<evidence type="ECO:0000313" key="2">
    <source>
        <dbReference type="Proteomes" id="UP000003019"/>
    </source>
</evidence>
<dbReference type="PATRIC" id="fig|1032488.3.peg.586"/>
<organism evidence="1 2">
    <name type="scientific">Neisseria shayeganii 871</name>
    <dbReference type="NCBI Taxonomy" id="1032488"/>
    <lineage>
        <taxon>Bacteria</taxon>
        <taxon>Pseudomonadati</taxon>
        <taxon>Pseudomonadota</taxon>
        <taxon>Betaproteobacteria</taxon>
        <taxon>Neisseriales</taxon>
        <taxon>Neisseriaceae</taxon>
        <taxon>Neisseria</taxon>
    </lineage>
</organism>